<gene>
    <name evidence="7" type="ORF">GH754_06285</name>
</gene>
<evidence type="ECO:0000256" key="3">
    <source>
        <dbReference type="ARBA" id="ARBA00022576"/>
    </source>
</evidence>
<comment type="caution">
    <text evidence="7">The sequence shown here is derived from an EMBL/GenBank/DDBJ whole genome shotgun (WGS) entry which is preliminary data.</text>
</comment>
<keyword evidence="3 7" id="KW-0032">Aminotransferase</keyword>
<evidence type="ECO:0000259" key="6">
    <source>
        <dbReference type="Pfam" id="PF00155"/>
    </source>
</evidence>
<organism evidence="7 8">
    <name type="scientific">Salinibacillus xinjiangensis</name>
    <dbReference type="NCBI Taxonomy" id="1229268"/>
    <lineage>
        <taxon>Bacteria</taxon>
        <taxon>Bacillati</taxon>
        <taxon>Bacillota</taxon>
        <taxon>Bacilli</taxon>
        <taxon>Bacillales</taxon>
        <taxon>Bacillaceae</taxon>
        <taxon>Salinibacillus</taxon>
    </lineage>
</organism>
<reference evidence="7 8" key="1">
    <citation type="submission" date="2019-11" db="EMBL/GenBank/DDBJ databases">
        <authorList>
            <person name="Li J."/>
        </authorList>
    </citation>
    <scope>NUCLEOTIDE SEQUENCE [LARGE SCALE GENOMIC DNA]</scope>
    <source>
        <strain evidence="7 8">J4</strain>
    </source>
</reference>
<feature type="domain" description="Aminotransferase class I/classII large" evidence="6">
    <location>
        <begin position="71"/>
        <end position="385"/>
    </location>
</feature>
<dbReference type="PANTHER" id="PTHR46383:SF1">
    <property type="entry name" value="ASPARTATE AMINOTRANSFERASE"/>
    <property type="match status" value="1"/>
</dbReference>
<dbReference type="Gene3D" id="3.90.1150.10">
    <property type="entry name" value="Aspartate Aminotransferase, domain 1"/>
    <property type="match status" value="1"/>
</dbReference>
<dbReference type="EMBL" id="WJNH01000003">
    <property type="protein sequence ID" value="MRG85940.1"/>
    <property type="molecule type" value="Genomic_DNA"/>
</dbReference>
<dbReference type="CDD" id="cd00609">
    <property type="entry name" value="AAT_like"/>
    <property type="match status" value="1"/>
</dbReference>
<proteinExistence type="inferred from homology"/>
<evidence type="ECO:0000256" key="5">
    <source>
        <dbReference type="ARBA" id="ARBA00022898"/>
    </source>
</evidence>
<comment type="cofactor">
    <cofactor evidence="1">
        <name>pyridoxal 5'-phosphate</name>
        <dbReference type="ChEBI" id="CHEBI:597326"/>
    </cofactor>
</comment>
<dbReference type="NCBIfam" id="NF004854">
    <property type="entry name" value="PRK06207.1"/>
    <property type="match status" value="1"/>
</dbReference>
<protein>
    <submittedName>
        <fullName evidence="7">Aminotransferase class I/II-fold pyridoxal phosphate-dependent enzyme</fullName>
    </submittedName>
</protein>
<dbReference type="SUPFAM" id="SSF53383">
    <property type="entry name" value="PLP-dependent transferases"/>
    <property type="match status" value="1"/>
</dbReference>
<dbReference type="InterPro" id="IPR015424">
    <property type="entry name" value="PyrdxlP-dep_Trfase"/>
</dbReference>
<keyword evidence="5" id="KW-0663">Pyridoxal phosphate</keyword>
<evidence type="ECO:0000256" key="4">
    <source>
        <dbReference type="ARBA" id="ARBA00022679"/>
    </source>
</evidence>
<evidence type="ECO:0000256" key="1">
    <source>
        <dbReference type="ARBA" id="ARBA00001933"/>
    </source>
</evidence>
<evidence type="ECO:0000313" key="8">
    <source>
        <dbReference type="Proteomes" id="UP000480185"/>
    </source>
</evidence>
<dbReference type="GO" id="GO:0008483">
    <property type="term" value="F:transaminase activity"/>
    <property type="evidence" value="ECO:0007669"/>
    <property type="project" value="UniProtKB-KW"/>
</dbReference>
<dbReference type="InterPro" id="IPR015422">
    <property type="entry name" value="PyrdxlP-dep_Trfase_small"/>
</dbReference>
<dbReference type="InterPro" id="IPR050596">
    <property type="entry name" value="AspAT/PAT-like"/>
</dbReference>
<evidence type="ECO:0000313" key="7">
    <source>
        <dbReference type="EMBL" id="MRG85940.1"/>
    </source>
</evidence>
<dbReference type="PANTHER" id="PTHR46383">
    <property type="entry name" value="ASPARTATE AMINOTRANSFERASE"/>
    <property type="match status" value="1"/>
</dbReference>
<dbReference type="InterPro" id="IPR004839">
    <property type="entry name" value="Aminotransferase_I/II_large"/>
</dbReference>
<evidence type="ECO:0000256" key="2">
    <source>
        <dbReference type="ARBA" id="ARBA00007441"/>
    </source>
</evidence>
<comment type="similarity">
    <text evidence="2">Belongs to the class-I pyridoxal-phosphate-dependent aminotransferase family.</text>
</comment>
<keyword evidence="4 7" id="KW-0808">Transferase</keyword>
<dbReference type="GO" id="GO:0006520">
    <property type="term" value="P:amino acid metabolic process"/>
    <property type="evidence" value="ECO:0007669"/>
    <property type="project" value="InterPro"/>
</dbReference>
<dbReference type="InterPro" id="IPR015421">
    <property type="entry name" value="PyrdxlP-dep_Trfase_major"/>
</dbReference>
<dbReference type="Proteomes" id="UP000480185">
    <property type="component" value="Unassembled WGS sequence"/>
</dbReference>
<name>A0A6G1X4Y7_9BACI</name>
<dbReference type="GO" id="GO:0030170">
    <property type="term" value="F:pyridoxal phosphate binding"/>
    <property type="evidence" value="ECO:0007669"/>
    <property type="project" value="InterPro"/>
</dbReference>
<dbReference type="Gene3D" id="3.40.640.10">
    <property type="entry name" value="Type I PLP-dependent aspartate aminotransferase-like (Major domain)"/>
    <property type="match status" value="1"/>
</dbReference>
<accession>A0A6G1X4Y7</accession>
<dbReference type="OrthoDB" id="9802328at2"/>
<sequence length="404" mass="44841">MDLLEEKFLKLGAEHAPGQEGRQNMSEIKLRGEKIPGTPVDFSHGDVDAFQPIPGSLDVFNEGVHLGGKQAYTEYRGSQIIREDAARKLAHFTGTSIDADRNLIITPGTQGALFLAMGSIIARGDKVAIVVPDYFANRKLVEFFDGEVVPIQMDYFQTNRCAGLDLTQLEDAFKDGVKLFLFSNPNNPTGVIYSSDEISEIAKLANRYGVTVIADELYSRQIFDGNTYTHLCAESDIDPEQVITIMGPSKTESQSGYRLGVAFGSSKIINRMEKLQAIVSLRAGGYSQAVLKTWFAEPEGWMTKRIAQHQAIRDDLLSKLHTAEGFHVRATEAGSYLFPSIPELEVTIEEFVKILRLQADVIVTPGTEFGSQFVNSFRINFSQDHQAAVAAMERVIQVVEFYRK</sequence>
<dbReference type="RefSeq" id="WP_153727869.1">
    <property type="nucleotide sequence ID" value="NZ_WJNH01000003.1"/>
</dbReference>
<keyword evidence="8" id="KW-1185">Reference proteome</keyword>
<dbReference type="AlphaFoldDB" id="A0A6G1X4Y7"/>
<dbReference type="Pfam" id="PF00155">
    <property type="entry name" value="Aminotran_1_2"/>
    <property type="match status" value="1"/>
</dbReference>